<evidence type="ECO:0000313" key="14">
    <source>
        <dbReference type="EMBL" id="VDK66255.1"/>
    </source>
</evidence>
<dbReference type="GO" id="GO:0016012">
    <property type="term" value="C:sarcoglycan complex"/>
    <property type="evidence" value="ECO:0007669"/>
    <property type="project" value="InterPro"/>
</dbReference>
<comment type="subcellular location">
    <subcellularLocation>
        <location evidence="2">Cell membrane</location>
        <location evidence="2">Sarcolemma</location>
        <topology evidence="2">Single-pass type II membrane protein</topology>
    </subcellularLocation>
    <subcellularLocation>
        <location evidence="1">Cytoplasm</location>
        <location evidence="1">Cytoskeleton</location>
    </subcellularLocation>
</comment>
<evidence type="ECO:0000313" key="15">
    <source>
        <dbReference type="Proteomes" id="UP000271889"/>
    </source>
</evidence>
<keyword evidence="8 13" id="KW-1133">Transmembrane helix</keyword>
<dbReference type="PANTHER" id="PTHR12939:SF10">
    <property type="entry name" value="EG:4F1.1 PROTEIN"/>
    <property type="match status" value="1"/>
</dbReference>
<feature type="transmembrane region" description="Helical" evidence="13">
    <location>
        <begin position="87"/>
        <end position="110"/>
    </location>
</feature>
<dbReference type="InterPro" id="IPR039972">
    <property type="entry name" value="Sarcoglycan_gamma/delta/zeta"/>
</dbReference>
<sequence>MSRYPLYGVNDDGVWTRGGSMPEPPRAATTHTTIVHSQLKPVADADIYKVGIYGWRKRCLYIFILLLTIIIVLNLAMTAWIMSVLDFSTVSVSHTFESYYLASLGLIFIARK</sequence>
<dbReference type="InterPro" id="IPR006875">
    <property type="entry name" value="Sarcoglycan"/>
</dbReference>
<keyword evidence="4" id="KW-1003">Cell membrane</keyword>
<evidence type="ECO:0000256" key="13">
    <source>
        <dbReference type="SAM" id="Phobius"/>
    </source>
</evidence>
<dbReference type="PANTHER" id="PTHR12939">
    <property type="entry name" value="SARCOGLYCAN"/>
    <property type="match status" value="1"/>
</dbReference>
<keyword evidence="7" id="KW-0735">Signal-anchor</keyword>
<evidence type="ECO:0000256" key="6">
    <source>
        <dbReference type="ARBA" id="ARBA00022692"/>
    </source>
</evidence>
<proteinExistence type="inferred from homology"/>
<protein>
    <submittedName>
        <fullName evidence="14">Uncharacterized protein</fullName>
    </submittedName>
</protein>
<keyword evidence="9 13" id="KW-0472">Membrane</keyword>
<evidence type="ECO:0000256" key="1">
    <source>
        <dbReference type="ARBA" id="ARBA00004245"/>
    </source>
</evidence>
<evidence type="ECO:0000256" key="8">
    <source>
        <dbReference type="ARBA" id="ARBA00022989"/>
    </source>
</evidence>
<organism evidence="14 15">
    <name type="scientific">Cylicostephanus goldi</name>
    <name type="common">Nematode worm</name>
    <dbReference type="NCBI Taxonomy" id="71465"/>
    <lineage>
        <taxon>Eukaryota</taxon>
        <taxon>Metazoa</taxon>
        <taxon>Ecdysozoa</taxon>
        <taxon>Nematoda</taxon>
        <taxon>Chromadorea</taxon>
        <taxon>Rhabditida</taxon>
        <taxon>Rhabditina</taxon>
        <taxon>Rhabditomorpha</taxon>
        <taxon>Strongyloidea</taxon>
        <taxon>Strongylidae</taxon>
        <taxon>Cylicostephanus</taxon>
    </lineage>
</organism>
<dbReference type="Proteomes" id="UP000271889">
    <property type="component" value="Unassembled WGS sequence"/>
</dbReference>
<dbReference type="AlphaFoldDB" id="A0A3P6SG92"/>
<evidence type="ECO:0000256" key="11">
    <source>
        <dbReference type="ARBA" id="ARBA00023180"/>
    </source>
</evidence>
<dbReference type="GO" id="GO:0005856">
    <property type="term" value="C:cytoskeleton"/>
    <property type="evidence" value="ECO:0007669"/>
    <property type="project" value="UniProtKB-SubCell"/>
</dbReference>
<evidence type="ECO:0000256" key="9">
    <source>
        <dbReference type="ARBA" id="ARBA00023136"/>
    </source>
</evidence>
<name>A0A3P6SG92_CYLGO</name>
<keyword evidence="6 13" id="KW-0812">Transmembrane</keyword>
<comment type="similarity">
    <text evidence="3">Belongs to the sarcoglycan beta/delta/gamma/zeta family.</text>
</comment>
<keyword evidence="12" id="KW-0206">Cytoskeleton</keyword>
<dbReference type="GO" id="GO:0042383">
    <property type="term" value="C:sarcolemma"/>
    <property type="evidence" value="ECO:0007669"/>
    <property type="project" value="UniProtKB-SubCell"/>
</dbReference>
<evidence type="ECO:0000256" key="4">
    <source>
        <dbReference type="ARBA" id="ARBA00022475"/>
    </source>
</evidence>
<evidence type="ECO:0000256" key="10">
    <source>
        <dbReference type="ARBA" id="ARBA00023157"/>
    </source>
</evidence>
<keyword evidence="15" id="KW-1185">Reference proteome</keyword>
<evidence type="ECO:0000256" key="12">
    <source>
        <dbReference type="ARBA" id="ARBA00023212"/>
    </source>
</evidence>
<keyword evidence="10" id="KW-1015">Disulfide bond</keyword>
<evidence type="ECO:0000256" key="3">
    <source>
        <dbReference type="ARBA" id="ARBA00007574"/>
    </source>
</evidence>
<keyword evidence="11" id="KW-0325">Glycoprotein</keyword>
<evidence type="ECO:0000256" key="2">
    <source>
        <dbReference type="ARBA" id="ARBA00004274"/>
    </source>
</evidence>
<feature type="transmembrane region" description="Helical" evidence="13">
    <location>
        <begin position="59"/>
        <end position="81"/>
    </location>
</feature>
<dbReference type="OrthoDB" id="496749at2759"/>
<dbReference type="Pfam" id="PF04790">
    <property type="entry name" value="Sarcoglycan_1"/>
    <property type="match status" value="1"/>
</dbReference>
<evidence type="ECO:0000256" key="7">
    <source>
        <dbReference type="ARBA" id="ARBA00022968"/>
    </source>
</evidence>
<evidence type="ECO:0000256" key="5">
    <source>
        <dbReference type="ARBA" id="ARBA00022490"/>
    </source>
</evidence>
<accession>A0A3P6SG92</accession>
<dbReference type="EMBL" id="UYRV01019591">
    <property type="protein sequence ID" value="VDK66255.1"/>
    <property type="molecule type" value="Genomic_DNA"/>
</dbReference>
<keyword evidence="5" id="KW-0963">Cytoplasm</keyword>
<gene>
    <name evidence="14" type="ORF">CGOC_LOCUS6157</name>
</gene>
<reference evidence="14 15" key="1">
    <citation type="submission" date="2018-11" db="EMBL/GenBank/DDBJ databases">
        <authorList>
            <consortium name="Pathogen Informatics"/>
        </authorList>
    </citation>
    <scope>NUCLEOTIDE SEQUENCE [LARGE SCALE GENOMIC DNA]</scope>
</reference>